<reference evidence="2" key="1">
    <citation type="journal article" date="2010" name="PLoS Negl. Trop. Dis.">
        <title>The genome sequence of Trypanosoma brucei gambiense, causative agent of chronic human african trypanosomiasis.</title>
        <authorList>
            <person name="Jackson A.P."/>
            <person name="Sanders M."/>
            <person name="Berry A."/>
            <person name="McQuillan J."/>
            <person name="Aslett M.A."/>
            <person name="Quail M.A."/>
            <person name="Chukualim B."/>
            <person name="Capewell P."/>
            <person name="MacLeod A."/>
            <person name="Melville S.E."/>
            <person name="Gibson W."/>
            <person name="Barry J.D."/>
            <person name="Berriman M."/>
            <person name="Hertz-Fowler C."/>
        </authorList>
    </citation>
    <scope>NUCLEOTIDE SEQUENCE [LARGE SCALE GENOMIC DNA]</scope>
    <source>
        <strain evidence="2">MHOM/CI/86/DAL972</strain>
    </source>
</reference>
<sequence>MFETKKSINGEDVVKQREREASKLFPEGRCATHPTYGCANCTLFTRTDEKHVSHRFLLDNAEHFNCNNVKRSGVIPTILTTAKKMGMWLTFAVNLCTTRLLKLRSVELTGYNLPRSKFFTPTQNLADSVAEKHPKPPQQFDHRVSFTPFFRSSYTP</sequence>
<gene>
    <name evidence="1" type="ORF">TbgDal_VIII1820</name>
</gene>
<evidence type="ECO:0000313" key="1">
    <source>
        <dbReference type="EMBL" id="CBH13235.1"/>
    </source>
</evidence>
<dbReference type="EMBL" id="FN554971">
    <property type="protein sequence ID" value="CBH13235.1"/>
    <property type="molecule type" value="Genomic_DNA"/>
</dbReference>
<name>C9ZUZ7_TRYB9</name>
<accession>C9ZUZ7</accession>
<dbReference type="KEGG" id="tbg:TbgDal_VIII1820"/>
<dbReference type="GeneID" id="23863350"/>
<evidence type="ECO:0000313" key="2">
    <source>
        <dbReference type="Proteomes" id="UP000002316"/>
    </source>
</evidence>
<dbReference type="RefSeq" id="XP_011775512.1">
    <property type="nucleotide sequence ID" value="XM_011777210.1"/>
</dbReference>
<dbReference type="AlphaFoldDB" id="C9ZUZ7"/>
<protein>
    <submittedName>
        <fullName evidence="1">Uncharacterized protein</fullName>
    </submittedName>
</protein>
<dbReference type="Proteomes" id="UP000002316">
    <property type="component" value="Chromosome 8"/>
</dbReference>
<organism evidence="1 2">
    <name type="scientific">Trypanosoma brucei gambiense (strain MHOM/CI/86/DAL972)</name>
    <dbReference type="NCBI Taxonomy" id="679716"/>
    <lineage>
        <taxon>Eukaryota</taxon>
        <taxon>Discoba</taxon>
        <taxon>Euglenozoa</taxon>
        <taxon>Kinetoplastea</taxon>
        <taxon>Metakinetoplastina</taxon>
        <taxon>Trypanosomatida</taxon>
        <taxon>Trypanosomatidae</taxon>
        <taxon>Trypanosoma</taxon>
    </lineage>
</organism>
<proteinExistence type="predicted"/>